<dbReference type="GO" id="GO:0008017">
    <property type="term" value="F:microtubule binding"/>
    <property type="evidence" value="ECO:0007669"/>
    <property type="project" value="TreeGrafter"/>
</dbReference>
<accession>A0A5E4NFU2</accession>
<dbReference type="InterPro" id="IPR028163">
    <property type="entry name" value="HAUS_6_N"/>
</dbReference>
<evidence type="ECO:0000259" key="2">
    <source>
        <dbReference type="Pfam" id="PF14661"/>
    </source>
</evidence>
<dbReference type="PANTHER" id="PTHR16151">
    <property type="entry name" value="HAUS AUGMIN-LIKE COMPLEX SUBUNIT 6"/>
    <property type="match status" value="1"/>
</dbReference>
<dbReference type="OrthoDB" id="6593373at2759"/>
<name>A0A5E4NFU2_9HEMI</name>
<dbReference type="GO" id="GO:1990498">
    <property type="term" value="C:mitotic spindle microtubule"/>
    <property type="evidence" value="ECO:0007669"/>
    <property type="project" value="TreeGrafter"/>
</dbReference>
<dbReference type="InterPro" id="IPR026797">
    <property type="entry name" value="HAUS_6"/>
</dbReference>
<sequence length="544" mass="63251">MEARITYHIKGIFMLCGKPIPPTLNKHLTNKIFNKPNKEAMEQVLYFLLTLTDPNCLKTVPWPITTFKEAAEFRNTATFIINNLKGFVYEKSSNVTGKVNSSLLANPGGSIFIFFIYQLCLYVKGCELKKKGISVLSSPLFVDNEYIEKKISMYESISKSNFNEVNETISRIDYILKKTTELSVKWKEIIQDSKQHIKDLKFELVNIEHCGVTEKEVVELKQKYINLYNNFEQNKLLVLKCVRLAEIILKTPETWDANVINLNFYTNKEEFIRNDGPIDFIKLLIIIKTTLNDYINWCEQLNNEKEIIEKIHETQQSINDMTDQIKCYKKIIEVLNNVIDRLKNENQILDDEVFNSKNFENIDPILQSVYKRTSPIVLRPDCPDTPKLITLEDKRKSRRSTLLHCASEPFCYQSLSFNDIKEVYKNTLQNQNEDVYENRNTHEHLSILYESNLAAQATVSQTNDIENSQDKINTSLYQSLSRTNLTEIDEKDVLNTAAQTQIKEDEVKSFSISRKSIENLKQKFIRIKQSKIMNTIPHSPQSPF</sequence>
<evidence type="ECO:0000313" key="4">
    <source>
        <dbReference type="Proteomes" id="UP000325440"/>
    </source>
</evidence>
<feature type="domain" description="HAUS augmin-like complex subunit 6 N-terminal" evidence="2">
    <location>
        <begin position="27"/>
        <end position="207"/>
    </location>
</feature>
<dbReference type="GO" id="GO:0070652">
    <property type="term" value="C:HAUS complex"/>
    <property type="evidence" value="ECO:0007669"/>
    <property type="project" value="InterPro"/>
</dbReference>
<dbReference type="Pfam" id="PF14661">
    <property type="entry name" value="HAUS6_N"/>
    <property type="match status" value="1"/>
</dbReference>
<organism evidence="3 4">
    <name type="scientific">Cinara cedri</name>
    <dbReference type="NCBI Taxonomy" id="506608"/>
    <lineage>
        <taxon>Eukaryota</taxon>
        <taxon>Metazoa</taxon>
        <taxon>Ecdysozoa</taxon>
        <taxon>Arthropoda</taxon>
        <taxon>Hexapoda</taxon>
        <taxon>Insecta</taxon>
        <taxon>Pterygota</taxon>
        <taxon>Neoptera</taxon>
        <taxon>Paraneoptera</taxon>
        <taxon>Hemiptera</taxon>
        <taxon>Sternorrhyncha</taxon>
        <taxon>Aphidomorpha</taxon>
        <taxon>Aphidoidea</taxon>
        <taxon>Aphididae</taxon>
        <taxon>Lachninae</taxon>
        <taxon>Cinara</taxon>
    </lineage>
</organism>
<protein>
    <submittedName>
        <fullName evidence="3">HAUS augmin-like complex subunit 6, N-terminal</fullName>
    </submittedName>
</protein>
<evidence type="ECO:0000313" key="3">
    <source>
        <dbReference type="EMBL" id="VVC42039.1"/>
    </source>
</evidence>
<keyword evidence="4" id="KW-1185">Reference proteome</keyword>
<feature type="coiled-coil region" evidence="1">
    <location>
        <begin position="325"/>
        <end position="352"/>
    </location>
</feature>
<dbReference type="GO" id="GO:0051225">
    <property type="term" value="P:spindle assembly"/>
    <property type="evidence" value="ECO:0007669"/>
    <property type="project" value="InterPro"/>
</dbReference>
<gene>
    <name evidence="3" type="ORF">CINCED_3A013617</name>
</gene>
<keyword evidence="1" id="KW-0175">Coiled coil</keyword>
<dbReference type="Proteomes" id="UP000325440">
    <property type="component" value="Unassembled WGS sequence"/>
</dbReference>
<dbReference type="PANTHER" id="PTHR16151:SF2">
    <property type="entry name" value="HAUS AUGMIN-LIKE COMPLEX SUBUNIT 6"/>
    <property type="match status" value="1"/>
</dbReference>
<dbReference type="AlphaFoldDB" id="A0A5E4NFU2"/>
<dbReference type="EMBL" id="CABPRJ010001934">
    <property type="protein sequence ID" value="VVC42039.1"/>
    <property type="molecule type" value="Genomic_DNA"/>
</dbReference>
<evidence type="ECO:0000256" key="1">
    <source>
        <dbReference type="SAM" id="Coils"/>
    </source>
</evidence>
<proteinExistence type="predicted"/>
<reference evidence="3 4" key="1">
    <citation type="submission" date="2019-08" db="EMBL/GenBank/DDBJ databases">
        <authorList>
            <person name="Alioto T."/>
            <person name="Alioto T."/>
            <person name="Gomez Garrido J."/>
        </authorList>
    </citation>
    <scope>NUCLEOTIDE SEQUENCE [LARGE SCALE GENOMIC DNA]</scope>
</reference>